<keyword evidence="1" id="KW-1133">Transmembrane helix</keyword>
<dbReference type="SUPFAM" id="SSF81321">
    <property type="entry name" value="Family A G protein-coupled receptor-like"/>
    <property type="match status" value="1"/>
</dbReference>
<keyword evidence="2" id="KW-1185">Reference proteome</keyword>
<dbReference type="Proteomes" id="UP000887565">
    <property type="component" value="Unplaced"/>
</dbReference>
<feature type="transmembrane region" description="Helical" evidence="1">
    <location>
        <begin position="72"/>
        <end position="99"/>
    </location>
</feature>
<protein>
    <submittedName>
        <fullName evidence="3">G-protein coupled receptors family 1 profile domain-containing protein</fullName>
    </submittedName>
</protein>
<accession>A0A915JB58</accession>
<organism evidence="2 3">
    <name type="scientific">Romanomermis culicivorax</name>
    <name type="common">Nematode worm</name>
    <dbReference type="NCBI Taxonomy" id="13658"/>
    <lineage>
        <taxon>Eukaryota</taxon>
        <taxon>Metazoa</taxon>
        <taxon>Ecdysozoa</taxon>
        <taxon>Nematoda</taxon>
        <taxon>Enoplea</taxon>
        <taxon>Dorylaimia</taxon>
        <taxon>Mermithida</taxon>
        <taxon>Mermithoidea</taxon>
        <taxon>Mermithidae</taxon>
        <taxon>Romanomermis</taxon>
    </lineage>
</organism>
<dbReference type="WBParaSite" id="nRc.2.0.1.t23015-RA">
    <property type="protein sequence ID" value="nRc.2.0.1.t23015-RA"/>
    <property type="gene ID" value="nRc.2.0.1.g23015"/>
</dbReference>
<name>A0A915JB58_ROMCU</name>
<keyword evidence="1" id="KW-0812">Transmembrane</keyword>
<proteinExistence type="predicted"/>
<feature type="transmembrane region" description="Helical" evidence="1">
    <location>
        <begin position="32"/>
        <end position="52"/>
    </location>
</feature>
<evidence type="ECO:0000313" key="3">
    <source>
        <dbReference type="WBParaSite" id="nRc.2.0.1.t23015-RA"/>
    </source>
</evidence>
<dbReference type="AlphaFoldDB" id="A0A915JB58"/>
<evidence type="ECO:0000313" key="2">
    <source>
        <dbReference type="Proteomes" id="UP000887565"/>
    </source>
</evidence>
<evidence type="ECO:0000256" key="1">
    <source>
        <dbReference type="SAM" id="Phobius"/>
    </source>
</evidence>
<sequence>MNQVWIAINMFSRYMALYHQVKYNQWFDTQGILVCYAFAIIVNTPFFIPLIYYDVFGLNNVGLCGVNPINKITTMCALSGQAFPFVSNVVCVVFGCLIVKKIRGHISQVGSNLDSSLVEESRQIVILVGVSAIIPILIQSPTAIIRVLQYFTTQSSFNISFSLGSSISPICNGFHHKTVQEESDKNETADVKLRQHCLIKANRLSLDYNGSKAPEGTGPHELCSYKCDQYNCLQNNRLVGDNHL</sequence>
<keyword evidence="1" id="KW-0472">Membrane</keyword>
<reference evidence="3" key="1">
    <citation type="submission" date="2022-11" db="UniProtKB">
        <authorList>
            <consortium name="WormBaseParasite"/>
        </authorList>
    </citation>
    <scope>IDENTIFICATION</scope>
</reference>
<dbReference type="Gene3D" id="1.20.1070.10">
    <property type="entry name" value="Rhodopsin 7-helix transmembrane proteins"/>
    <property type="match status" value="1"/>
</dbReference>